<dbReference type="GO" id="GO:0000278">
    <property type="term" value="P:mitotic cell cycle"/>
    <property type="evidence" value="ECO:0007669"/>
    <property type="project" value="TreeGrafter"/>
</dbReference>
<dbReference type="InterPro" id="IPR042241">
    <property type="entry name" value="GCP_C_sf"/>
</dbReference>
<evidence type="ECO:0000256" key="3">
    <source>
        <dbReference type="ARBA" id="ARBA00022490"/>
    </source>
</evidence>
<gene>
    <name evidence="10" type="ORF">PTTG_08489</name>
</gene>
<dbReference type="PANTHER" id="PTHR19302">
    <property type="entry name" value="GAMMA TUBULIN COMPLEX PROTEIN"/>
    <property type="match status" value="1"/>
</dbReference>
<dbReference type="InterPro" id="IPR007259">
    <property type="entry name" value="GCP"/>
</dbReference>
<dbReference type="VEuPathDB" id="FungiDB:PTTG_08489"/>
<dbReference type="AlphaFoldDB" id="A0A180GT71"/>
<accession>A0A180GT71</accession>
<reference evidence="10" key="2">
    <citation type="submission" date="2016-05" db="EMBL/GenBank/DDBJ databases">
        <title>Comparative analysis highlights variable genome content of wheat rusts and divergence of the mating loci.</title>
        <authorList>
            <person name="Cuomo C.A."/>
            <person name="Bakkeren G."/>
            <person name="Szabo L."/>
            <person name="Khalil H."/>
            <person name="Joly D."/>
            <person name="Goldberg J."/>
            <person name="Young S."/>
            <person name="Zeng Q."/>
            <person name="Fellers J."/>
        </authorList>
    </citation>
    <scope>NUCLEOTIDE SEQUENCE [LARGE SCALE GENOMIC DNA]</scope>
    <source>
        <strain evidence="10">1-1 BBBD Race 1</strain>
    </source>
</reference>
<proteinExistence type="inferred from homology"/>
<evidence type="ECO:0000256" key="2">
    <source>
        <dbReference type="ARBA" id="ARBA00010337"/>
    </source>
</evidence>
<name>A0A180GT71_PUCT1</name>
<evidence type="ECO:0000256" key="6">
    <source>
        <dbReference type="SAM" id="Coils"/>
    </source>
</evidence>
<dbReference type="EnsemblFungi" id="PTTG_08489-t43_2">
    <property type="protein sequence ID" value="PTTG_08489-t43_2-p1"/>
    <property type="gene ID" value="PTTG_08489"/>
</dbReference>
<feature type="coiled-coil region" evidence="6">
    <location>
        <begin position="996"/>
        <end position="1023"/>
    </location>
</feature>
<evidence type="ECO:0000259" key="8">
    <source>
        <dbReference type="Pfam" id="PF04130"/>
    </source>
</evidence>
<feature type="compositionally biased region" description="Low complexity" evidence="7">
    <location>
        <begin position="69"/>
        <end position="78"/>
    </location>
</feature>
<dbReference type="GO" id="GO:0051225">
    <property type="term" value="P:spindle assembly"/>
    <property type="evidence" value="ECO:0007669"/>
    <property type="project" value="TreeGrafter"/>
</dbReference>
<dbReference type="OrthoDB" id="66546at2759"/>
<comment type="subcellular location">
    <subcellularLocation>
        <location evidence="1">Cytoplasm</location>
        <location evidence="1">Cytoskeleton</location>
    </subcellularLocation>
</comment>
<dbReference type="Proteomes" id="UP000005240">
    <property type="component" value="Unassembled WGS sequence"/>
</dbReference>
<evidence type="ECO:0008006" key="13">
    <source>
        <dbReference type="Google" id="ProtNLM"/>
    </source>
</evidence>
<dbReference type="InterPro" id="IPR041470">
    <property type="entry name" value="GCP_N"/>
</dbReference>
<evidence type="ECO:0000256" key="1">
    <source>
        <dbReference type="ARBA" id="ARBA00004245"/>
    </source>
</evidence>
<evidence type="ECO:0000256" key="5">
    <source>
        <dbReference type="ARBA" id="ARBA00023212"/>
    </source>
</evidence>
<reference evidence="11" key="4">
    <citation type="submission" date="2025-05" db="UniProtKB">
        <authorList>
            <consortium name="EnsemblFungi"/>
        </authorList>
    </citation>
    <scope>IDENTIFICATION</scope>
    <source>
        <strain evidence="11">isolate 1-1 / race 1 (BBBD)</strain>
    </source>
</reference>
<feature type="domain" description="Gamma tubulin complex component C-terminal" evidence="8">
    <location>
        <begin position="733"/>
        <end position="1116"/>
    </location>
</feature>
<feature type="region of interest" description="Disordered" evidence="7">
    <location>
        <begin position="247"/>
        <end position="306"/>
    </location>
</feature>
<dbReference type="GO" id="GO:0000930">
    <property type="term" value="C:gamma-tubulin complex"/>
    <property type="evidence" value="ECO:0007669"/>
    <property type="project" value="TreeGrafter"/>
</dbReference>
<evidence type="ECO:0000313" key="11">
    <source>
        <dbReference type="EnsemblFungi" id="PTTG_08489-t43_2-p1"/>
    </source>
</evidence>
<keyword evidence="12" id="KW-1185">Reference proteome</keyword>
<keyword evidence="4" id="KW-0493">Microtubule</keyword>
<dbReference type="EMBL" id="ADAS02000027">
    <property type="protein sequence ID" value="OAV95568.1"/>
    <property type="molecule type" value="Genomic_DNA"/>
</dbReference>
<dbReference type="Pfam" id="PF17681">
    <property type="entry name" value="GCP_N_terminal"/>
    <property type="match status" value="1"/>
</dbReference>
<evidence type="ECO:0000313" key="10">
    <source>
        <dbReference type="EMBL" id="OAV95568.1"/>
    </source>
</evidence>
<evidence type="ECO:0000259" key="9">
    <source>
        <dbReference type="Pfam" id="PF17681"/>
    </source>
</evidence>
<sequence length="1164" mass="129118">MWKPDSSATGLGSRQTCSSAKSACSFCNGHCPARASVNAVGSPVTLAVTSSTSLLRPSQPATRNWHQKPSPASSAPSPTMAPNQAMASLTRLIQLLLDNERPAENSQPATTALKKRLQAIIFFPPHSEPSARETHQRWARVLERQRIENQGIVAQQLDKRLAELLEISKTADPQLSKNLDSFRAFLLELHSPPSKESYSRAIEFQRAEDAKLQVETQAEIDRKLYHVIMASEPLVGDHWQTDIYAGSSSSLSDSTPSSDWNSDSDDGVPDPASEPELHLSNNFKKNQLPKPEPVQQHPHPETSPALDKLARLKRDAYWLKSEAELASSQLPELIALREVLAALLILGGGLIYTVPSHPRHPITLSDHLPTLLNKSAASSVSLLSSFLPVLASLRTLRQLALPKDDPPPARKTRTEEAFASAVLGLLQQFDVFLTSIELQLLGLPGAHAASDPSDRQFESVVSLMRLYHRLDQNGWIELFAALANALPDPSTLHAADHPSSSTKALLDNLYRFACHFDAHCKSAAAVQQIKMIFLGTCGPVWTWVGDWIRHGRLPECPAFGEPNRPKTQPNGEFFIGLTSFTGSNTAENWWEDHYVLKEPAIPEFLHDFVASIFEAGKASALSRILDIQSDDPEHSSWPQLEELVPQPQAAPPDSPSIRAAGDPKLTNVLRAHLRHLAFSSSPSPPNGGGGAGSNVSFDLDLYAHISRHLGPLVTQTHSQLYIRFSSPLKLSTYLDALNQFFLLGSQTSVQFLKKTIEDAGESAKSSLLSAHSLLNTTNWWEEQVMEANLSKAFEYAPSPLISSCLPKLKIAPSIRTEPDPLKCLEAIQISLTVPSPLNYVLDNAHVIRTYNRCFVFLGQLARAAWTLDSLIWVKPMLPFGSAAAAKEFERRAEAKEFFRLKNRLAWFVNLISDYSLNLVILNWKSRVLEALDVQIGDLSQTIRLTRRWLARLAGLLFLSEQCQPLNSVILQVLQLCARSHEVWTSFNRQATTAKLIEEINETYVDTERRRRRIERRKRRMKNEQYTLIEEESRHIQLDDALLADADDLAEDERLRRPASAGLLSPAHSPAGASLAWPPALAAGSRQQEEEPLEQLQKMNEQFEKLLLALQRAIGKLCRRALRSSAPAPHPPINPEGSPVGVGLEDSQDLDTLSLLECRLDEWIT</sequence>
<keyword evidence="6" id="KW-0175">Coiled coil</keyword>
<dbReference type="GO" id="GO:0031122">
    <property type="term" value="P:cytoplasmic microtubule organization"/>
    <property type="evidence" value="ECO:0007669"/>
    <property type="project" value="TreeGrafter"/>
</dbReference>
<reference evidence="10" key="1">
    <citation type="submission" date="2009-11" db="EMBL/GenBank/DDBJ databases">
        <authorList>
            <consortium name="The Broad Institute Genome Sequencing Platform"/>
            <person name="Ward D."/>
            <person name="Feldgarden M."/>
            <person name="Earl A."/>
            <person name="Young S.K."/>
            <person name="Zeng Q."/>
            <person name="Koehrsen M."/>
            <person name="Alvarado L."/>
            <person name="Berlin A."/>
            <person name="Bochicchio J."/>
            <person name="Borenstein D."/>
            <person name="Chapman S.B."/>
            <person name="Chen Z."/>
            <person name="Engels R."/>
            <person name="Freedman E."/>
            <person name="Gellesch M."/>
            <person name="Goldberg J."/>
            <person name="Griggs A."/>
            <person name="Gujja S."/>
            <person name="Heilman E."/>
            <person name="Heiman D."/>
            <person name="Hepburn T."/>
            <person name="Howarth C."/>
            <person name="Jen D."/>
            <person name="Larson L."/>
            <person name="Lewis B."/>
            <person name="Mehta T."/>
            <person name="Park D."/>
            <person name="Pearson M."/>
            <person name="Roberts A."/>
            <person name="Saif S."/>
            <person name="Shea T."/>
            <person name="Shenoy N."/>
            <person name="Sisk P."/>
            <person name="Stolte C."/>
            <person name="Sykes S."/>
            <person name="Thomson T."/>
            <person name="Walk T."/>
            <person name="White J."/>
            <person name="Yandava C."/>
            <person name="Izard J."/>
            <person name="Baranova O.V."/>
            <person name="Blanton J.M."/>
            <person name="Tanner A.C."/>
            <person name="Dewhirst F.E."/>
            <person name="Haas B."/>
            <person name="Nusbaum C."/>
            <person name="Birren B."/>
        </authorList>
    </citation>
    <scope>NUCLEOTIDE SEQUENCE [LARGE SCALE GENOMIC DNA]</scope>
    <source>
        <strain evidence="10">1-1 BBBD Race 1</strain>
    </source>
</reference>
<dbReference type="GO" id="GO:0005874">
    <property type="term" value="C:microtubule"/>
    <property type="evidence" value="ECO:0007669"/>
    <property type="project" value="UniProtKB-KW"/>
</dbReference>
<evidence type="ECO:0000256" key="4">
    <source>
        <dbReference type="ARBA" id="ARBA00022701"/>
    </source>
</evidence>
<dbReference type="GO" id="GO:0051011">
    <property type="term" value="F:microtubule minus-end binding"/>
    <property type="evidence" value="ECO:0007669"/>
    <property type="project" value="TreeGrafter"/>
</dbReference>
<dbReference type="GO" id="GO:0000922">
    <property type="term" value="C:spindle pole"/>
    <property type="evidence" value="ECO:0007669"/>
    <property type="project" value="InterPro"/>
</dbReference>
<feature type="domain" description="Gamma tubulin complex component protein N-terminal" evidence="9">
    <location>
        <begin position="337"/>
        <end position="625"/>
    </location>
</feature>
<evidence type="ECO:0000313" key="12">
    <source>
        <dbReference type="Proteomes" id="UP000005240"/>
    </source>
</evidence>
<dbReference type="GO" id="GO:0007020">
    <property type="term" value="P:microtubule nucleation"/>
    <property type="evidence" value="ECO:0007669"/>
    <property type="project" value="InterPro"/>
</dbReference>
<evidence type="ECO:0000256" key="7">
    <source>
        <dbReference type="SAM" id="MobiDB-lite"/>
    </source>
</evidence>
<dbReference type="InterPro" id="IPR040457">
    <property type="entry name" value="GCP_C"/>
</dbReference>
<keyword evidence="3" id="KW-0963">Cytoplasm</keyword>
<dbReference type="GO" id="GO:0005816">
    <property type="term" value="C:spindle pole body"/>
    <property type="evidence" value="ECO:0007669"/>
    <property type="project" value="UniProtKB-ARBA"/>
</dbReference>
<dbReference type="GO" id="GO:0051321">
    <property type="term" value="P:meiotic cell cycle"/>
    <property type="evidence" value="ECO:0007669"/>
    <property type="project" value="TreeGrafter"/>
</dbReference>
<reference evidence="11 12" key="3">
    <citation type="journal article" date="2017" name="G3 (Bethesda)">
        <title>Comparative analysis highlights variable genome content of wheat rusts and divergence of the mating loci.</title>
        <authorList>
            <person name="Cuomo C.A."/>
            <person name="Bakkeren G."/>
            <person name="Khalil H.B."/>
            <person name="Panwar V."/>
            <person name="Joly D."/>
            <person name="Linning R."/>
            <person name="Sakthikumar S."/>
            <person name="Song X."/>
            <person name="Adiconis X."/>
            <person name="Fan L."/>
            <person name="Goldberg J.M."/>
            <person name="Levin J.Z."/>
            <person name="Young S."/>
            <person name="Zeng Q."/>
            <person name="Anikster Y."/>
            <person name="Bruce M."/>
            <person name="Wang M."/>
            <person name="Yin C."/>
            <person name="McCallum B."/>
            <person name="Szabo L.J."/>
            <person name="Hulbert S."/>
            <person name="Chen X."/>
            <person name="Fellers J.P."/>
        </authorList>
    </citation>
    <scope>NUCLEOTIDE SEQUENCE</scope>
    <source>
        <strain evidence="12">Isolate 1-1 / race 1 (BBBD)</strain>
        <strain evidence="11">isolate 1-1 / race 1 (BBBD)</strain>
    </source>
</reference>
<organism evidence="10">
    <name type="scientific">Puccinia triticina (isolate 1-1 / race 1 (BBBD))</name>
    <name type="common">Brown leaf rust fungus</name>
    <dbReference type="NCBI Taxonomy" id="630390"/>
    <lineage>
        <taxon>Eukaryota</taxon>
        <taxon>Fungi</taxon>
        <taxon>Dikarya</taxon>
        <taxon>Basidiomycota</taxon>
        <taxon>Pucciniomycotina</taxon>
        <taxon>Pucciniomycetes</taxon>
        <taxon>Pucciniales</taxon>
        <taxon>Pucciniaceae</taxon>
        <taxon>Puccinia</taxon>
    </lineage>
</organism>
<dbReference type="Gene3D" id="1.20.120.1900">
    <property type="entry name" value="Gamma-tubulin complex, C-terminal domain"/>
    <property type="match status" value="1"/>
</dbReference>
<dbReference type="PANTHER" id="PTHR19302:SF33">
    <property type="entry name" value="GAMMA-TUBULIN COMPLEX COMPONENT 5"/>
    <property type="match status" value="1"/>
</dbReference>
<dbReference type="STRING" id="630390.A0A180GT71"/>
<feature type="compositionally biased region" description="Low complexity" evidence="7">
    <location>
        <begin position="247"/>
        <end position="261"/>
    </location>
</feature>
<feature type="compositionally biased region" description="Polar residues" evidence="7">
    <location>
        <begin position="51"/>
        <end position="64"/>
    </location>
</feature>
<dbReference type="GO" id="GO:0043015">
    <property type="term" value="F:gamma-tubulin binding"/>
    <property type="evidence" value="ECO:0007669"/>
    <property type="project" value="InterPro"/>
</dbReference>
<protein>
    <recommendedName>
        <fullName evidence="13">Spindle pole body component</fullName>
    </recommendedName>
</protein>
<comment type="similarity">
    <text evidence="2">Belongs to the TUBGCP family.</text>
</comment>
<dbReference type="Pfam" id="PF04130">
    <property type="entry name" value="GCP_C_terminal"/>
    <property type="match status" value="1"/>
</dbReference>
<keyword evidence="5" id="KW-0206">Cytoskeleton</keyword>
<feature type="region of interest" description="Disordered" evidence="7">
    <location>
        <begin position="51"/>
        <end position="82"/>
    </location>
</feature>